<organism evidence="7 8">
    <name type="scientific">Pseudaminobacter soli</name>
    <name type="common">ex Zhang et al. 2022</name>
    <dbReference type="NCBI Taxonomy" id="2831468"/>
    <lineage>
        <taxon>Bacteria</taxon>
        <taxon>Pseudomonadati</taxon>
        <taxon>Pseudomonadota</taxon>
        <taxon>Alphaproteobacteria</taxon>
        <taxon>Hyphomicrobiales</taxon>
        <taxon>Phyllobacteriaceae</taxon>
        <taxon>Pseudaminobacter</taxon>
    </lineage>
</organism>
<comment type="caution">
    <text evidence="7">The sequence shown here is derived from an EMBL/GenBank/DDBJ whole genome shotgun (WGS) entry which is preliminary data.</text>
</comment>
<dbReference type="InterPro" id="IPR051533">
    <property type="entry name" value="WaaL-like"/>
</dbReference>
<keyword evidence="3 5" id="KW-1133">Transmembrane helix</keyword>
<evidence type="ECO:0000256" key="3">
    <source>
        <dbReference type="ARBA" id="ARBA00022989"/>
    </source>
</evidence>
<sequence length="438" mass="47801">MSSIVSPRRTDRQSLPQFLSSPHLPTAIASVLLAMLMISFQPFQPAGSGETGGNIVNQLGYGSLGAISILALVVYATPRVMSALFSPSFLLLIALAMLSVFNAADPPSAMRAMAFTLIGIVTMAAALSIPRDADAFSRAIEVAGFVVLALCYVGLVLFPNEAKHTADSMEPEHAGLWRGVFTHKNVAAPVMACLSFSGLYLMRRGRKLPGAILFGLAMFFMLHTGSKTTAGLVPVAMIAVALPGLFGMRPLTALLFWLSVAGTALGTLGVVFIEPLREFVAWNYPELTFTGRTTLWRFAGEMIMQKPWTGYGFESFWGTPFMETVSKPFDAEWDIRGIVHGHNGYLDVAIPMGLPALGVAVWALLVSPVIDYLRVPRLRENVLMGDLFMMILMFTALNAFLESFFFRRADPVWLFFVFALMGLRLVARFPVTGRRPAQ</sequence>
<protein>
    <submittedName>
        <fullName evidence="7">O-antigen ligase family protein</fullName>
    </submittedName>
</protein>
<feature type="transmembrane region" description="Helical" evidence="5">
    <location>
        <begin position="413"/>
        <end position="431"/>
    </location>
</feature>
<feature type="transmembrane region" description="Helical" evidence="5">
    <location>
        <begin position="382"/>
        <end position="401"/>
    </location>
</feature>
<evidence type="ECO:0000256" key="1">
    <source>
        <dbReference type="ARBA" id="ARBA00004141"/>
    </source>
</evidence>
<feature type="transmembrane region" description="Helical" evidence="5">
    <location>
        <begin position="21"/>
        <end position="43"/>
    </location>
</feature>
<feature type="transmembrane region" description="Helical" evidence="5">
    <location>
        <begin position="142"/>
        <end position="160"/>
    </location>
</feature>
<keyword evidence="7" id="KW-0436">Ligase</keyword>
<evidence type="ECO:0000256" key="2">
    <source>
        <dbReference type="ARBA" id="ARBA00022692"/>
    </source>
</evidence>
<keyword evidence="4 5" id="KW-0472">Membrane</keyword>
<keyword evidence="2 5" id="KW-0812">Transmembrane</keyword>
<feature type="transmembrane region" description="Helical" evidence="5">
    <location>
        <begin position="180"/>
        <end position="201"/>
    </location>
</feature>
<dbReference type="PANTHER" id="PTHR37422">
    <property type="entry name" value="TEICHURONIC ACID BIOSYNTHESIS PROTEIN TUAE"/>
    <property type="match status" value="1"/>
</dbReference>
<evidence type="ECO:0000313" key="8">
    <source>
        <dbReference type="Proteomes" id="UP000680348"/>
    </source>
</evidence>
<feature type="transmembrane region" description="Helical" evidence="5">
    <location>
        <begin position="55"/>
        <end position="76"/>
    </location>
</feature>
<feature type="transmembrane region" description="Helical" evidence="5">
    <location>
        <begin position="83"/>
        <end position="104"/>
    </location>
</feature>
<dbReference type="AlphaFoldDB" id="A0A942I7M2"/>
<feature type="transmembrane region" description="Helical" evidence="5">
    <location>
        <begin position="110"/>
        <end position="130"/>
    </location>
</feature>
<dbReference type="GO" id="GO:0016020">
    <property type="term" value="C:membrane"/>
    <property type="evidence" value="ECO:0007669"/>
    <property type="project" value="UniProtKB-SubCell"/>
</dbReference>
<evidence type="ECO:0000256" key="4">
    <source>
        <dbReference type="ARBA" id="ARBA00023136"/>
    </source>
</evidence>
<dbReference type="InterPro" id="IPR007016">
    <property type="entry name" value="O-antigen_ligase-rel_domated"/>
</dbReference>
<gene>
    <name evidence="7" type="ORF">KEU06_07800</name>
</gene>
<dbReference type="GO" id="GO:0016874">
    <property type="term" value="F:ligase activity"/>
    <property type="evidence" value="ECO:0007669"/>
    <property type="project" value="UniProtKB-KW"/>
</dbReference>
<dbReference type="Proteomes" id="UP000680348">
    <property type="component" value="Unassembled WGS sequence"/>
</dbReference>
<keyword evidence="8" id="KW-1185">Reference proteome</keyword>
<name>A0A942I7M2_9HYPH</name>
<accession>A0A942I7M2</accession>
<feature type="transmembrane region" description="Helical" evidence="5">
    <location>
        <begin position="208"/>
        <end position="224"/>
    </location>
</feature>
<feature type="transmembrane region" description="Helical" evidence="5">
    <location>
        <begin position="348"/>
        <end position="370"/>
    </location>
</feature>
<evidence type="ECO:0000313" key="7">
    <source>
        <dbReference type="EMBL" id="MBS3648530.1"/>
    </source>
</evidence>
<evidence type="ECO:0000259" key="6">
    <source>
        <dbReference type="Pfam" id="PF04932"/>
    </source>
</evidence>
<feature type="transmembrane region" description="Helical" evidence="5">
    <location>
        <begin position="254"/>
        <end position="273"/>
    </location>
</feature>
<feature type="domain" description="O-antigen ligase-related" evidence="6">
    <location>
        <begin position="213"/>
        <end position="359"/>
    </location>
</feature>
<dbReference type="EMBL" id="JAGWCR010000003">
    <property type="protein sequence ID" value="MBS3648530.1"/>
    <property type="molecule type" value="Genomic_DNA"/>
</dbReference>
<proteinExistence type="predicted"/>
<comment type="subcellular location">
    <subcellularLocation>
        <location evidence="1">Membrane</location>
        <topology evidence="1">Multi-pass membrane protein</topology>
    </subcellularLocation>
</comment>
<feature type="transmembrane region" description="Helical" evidence="5">
    <location>
        <begin position="230"/>
        <end position="247"/>
    </location>
</feature>
<evidence type="ECO:0000256" key="5">
    <source>
        <dbReference type="SAM" id="Phobius"/>
    </source>
</evidence>
<reference evidence="7" key="1">
    <citation type="submission" date="2021-04" db="EMBL/GenBank/DDBJ databases">
        <title>Pseudaminobacter soli sp. nov., isolated from paddy soil contaminated by heavy metals.</title>
        <authorList>
            <person name="Zhang K."/>
        </authorList>
    </citation>
    <scope>NUCLEOTIDE SEQUENCE</scope>
    <source>
        <strain evidence="7">19-2017</strain>
    </source>
</reference>
<dbReference type="RefSeq" id="WP_188254075.1">
    <property type="nucleotide sequence ID" value="NZ_JABVCF010000003.1"/>
</dbReference>
<dbReference type="Pfam" id="PF04932">
    <property type="entry name" value="Wzy_C"/>
    <property type="match status" value="1"/>
</dbReference>
<dbReference type="PANTHER" id="PTHR37422:SF21">
    <property type="entry name" value="EXOQ-LIKE PROTEIN"/>
    <property type="match status" value="1"/>
</dbReference>